<dbReference type="Proteomes" id="UP000027730">
    <property type="component" value="Unassembled WGS sequence"/>
</dbReference>
<feature type="domain" description="SAP" evidence="2">
    <location>
        <begin position="4"/>
        <end position="38"/>
    </location>
</feature>
<feature type="region of interest" description="Disordered" evidence="1">
    <location>
        <begin position="16"/>
        <end position="54"/>
    </location>
</feature>
<evidence type="ECO:0000259" key="2">
    <source>
        <dbReference type="PROSITE" id="PS50800"/>
    </source>
</evidence>
<dbReference type="RefSeq" id="XP_013431042.1">
    <property type="nucleotide sequence ID" value="XM_013575588.1"/>
</dbReference>
<evidence type="ECO:0000256" key="1">
    <source>
        <dbReference type="SAM" id="MobiDB-lite"/>
    </source>
</evidence>
<protein>
    <recommendedName>
        <fullName evidence="2">SAP domain-containing protein</fullName>
    </recommendedName>
</protein>
<name>A0A074WZ82_9PEZI</name>
<dbReference type="OrthoDB" id="5348404at2759"/>
<evidence type="ECO:0000313" key="4">
    <source>
        <dbReference type="Proteomes" id="UP000027730"/>
    </source>
</evidence>
<dbReference type="PROSITE" id="PS50800">
    <property type="entry name" value="SAP"/>
    <property type="match status" value="1"/>
</dbReference>
<dbReference type="SMART" id="SM00513">
    <property type="entry name" value="SAP"/>
    <property type="match status" value="1"/>
</dbReference>
<evidence type="ECO:0000313" key="3">
    <source>
        <dbReference type="EMBL" id="KEQ76799.1"/>
    </source>
</evidence>
<dbReference type="InterPro" id="IPR036361">
    <property type="entry name" value="SAP_dom_sf"/>
</dbReference>
<reference evidence="3 4" key="1">
    <citation type="journal article" date="2014" name="BMC Genomics">
        <title>Genome sequencing of four Aureobasidium pullulans varieties: biotechnological potential, stress tolerance, and description of new species.</title>
        <authorList>
            <person name="Gostin Ar C."/>
            <person name="Ohm R.A."/>
            <person name="Kogej T."/>
            <person name="Sonjak S."/>
            <person name="Turk M."/>
            <person name="Zajc J."/>
            <person name="Zalar P."/>
            <person name="Grube M."/>
            <person name="Sun H."/>
            <person name="Han J."/>
            <person name="Sharma A."/>
            <person name="Chiniquy J."/>
            <person name="Ngan C.Y."/>
            <person name="Lipzen A."/>
            <person name="Barry K."/>
            <person name="Grigoriev I.V."/>
            <person name="Gunde-Cimerman N."/>
        </authorList>
    </citation>
    <scope>NUCLEOTIDE SEQUENCE [LARGE SCALE GENOMIC DNA]</scope>
    <source>
        <strain evidence="3 4">CBS 147.97</strain>
    </source>
</reference>
<feature type="compositionally biased region" description="Basic and acidic residues" evidence="1">
    <location>
        <begin position="492"/>
        <end position="521"/>
    </location>
</feature>
<dbReference type="EMBL" id="KL584703">
    <property type="protein sequence ID" value="KEQ76799.1"/>
    <property type="molecule type" value="Genomic_DNA"/>
</dbReference>
<accession>A0A074WZ82</accession>
<dbReference type="InterPro" id="IPR003034">
    <property type="entry name" value="SAP_dom"/>
</dbReference>
<organism evidence="3 4">
    <name type="scientific">Aureobasidium namibiae CBS 147.97</name>
    <dbReference type="NCBI Taxonomy" id="1043004"/>
    <lineage>
        <taxon>Eukaryota</taxon>
        <taxon>Fungi</taxon>
        <taxon>Dikarya</taxon>
        <taxon>Ascomycota</taxon>
        <taxon>Pezizomycotina</taxon>
        <taxon>Dothideomycetes</taxon>
        <taxon>Dothideomycetidae</taxon>
        <taxon>Dothideales</taxon>
        <taxon>Saccotheciaceae</taxon>
        <taxon>Aureobasidium</taxon>
    </lineage>
</organism>
<gene>
    <name evidence="3" type="ORF">M436DRAFT_60612</name>
</gene>
<dbReference type="GeneID" id="25413030"/>
<dbReference type="SUPFAM" id="SSF68906">
    <property type="entry name" value="SAP domain"/>
    <property type="match status" value="1"/>
</dbReference>
<dbReference type="Gene3D" id="1.10.720.30">
    <property type="entry name" value="SAP domain"/>
    <property type="match status" value="1"/>
</dbReference>
<proteinExistence type="predicted"/>
<keyword evidence="4" id="KW-1185">Reference proteome</keyword>
<sequence length="637" mass="73296">MTEYTKMKKPELQALLKARGLPSSGNKDVLIGRLEDDDNPLTQPSARQVDENDGPLLDGVLELLQESDPREVTKALCKLVHAKNMKIAARALQKDMKNQRRYQFRPLEYDCQGPPDTSRKMSRANLSDMRNWNTIPIPRSSLRHWFEIQELENAYVQRIRENCIDGFCGDIFKCLQCEKHIQDAKMPYSQSEDLDEPLDQTTSEGLISNKDITCLRDELTSLNTLLHNMYLEKLVRKLQHNKTDPHEWESIKYKLAAGKCLASTCSWCSTATISESLEGHARGRKTDCGRDQMCAELITCSSWRQVAQAIEDILSRYDTGVCRSGSCNNTDACSACRERLHSSSVDSSFEDNEDDISNDEGVYCVNDDCGGLKTCCDCQYEKEMENDKKAERNRDDIRMRRFRRLGQCDGPDPDMPYGLGCRFLDCQRCRMIEATIGPKMRNDELRRRRAEKITTSLNQSSDGNMTGHKRKRRFSNLGLNYPLRSGHPLAKRIRDEEDRERVERQQAQSRHERPSWFGTHEDPLPDRWMGRPILSGREINILKVQDSIPKFYLSQSEEDTILFAKRTEAKKFCTIIRRLEAELMSRDFWMQSLGYEADDGFGHAPAGDYCLEDSEGPCAKRREPNCVEDWLSSSRRP</sequence>
<dbReference type="Pfam" id="PF02037">
    <property type="entry name" value="SAP"/>
    <property type="match status" value="1"/>
</dbReference>
<feature type="region of interest" description="Disordered" evidence="1">
    <location>
        <begin position="488"/>
        <end position="521"/>
    </location>
</feature>
<dbReference type="AlphaFoldDB" id="A0A074WZ82"/>
<dbReference type="HOGENOM" id="CLU_429574_0_0_1"/>